<proteinExistence type="predicted"/>
<feature type="region of interest" description="Disordered" evidence="1">
    <location>
        <begin position="393"/>
        <end position="427"/>
    </location>
</feature>
<feature type="compositionally biased region" description="Polar residues" evidence="1">
    <location>
        <begin position="552"/>
        <end position="575"/>
    </location>
</feature>
<evidence type="ECO:0008006" key="6">
    <source>
        <dbReference type="Google" id="ProtNLM"/>
    </source>
</evidence>
<dbReference type="OrthoDB" id="10070678at2759"/>
<feature type="compositionally biased region" description="Basic and acidic residues" evidence="1">
    <location>
        <begin position="594"/>
        <end position="612"/>
    </location>
</feature>
<feature type="region of interest" description="Disordered" evidence="1">
    <location>
        <begin position="796"/>
        <end position="822"/>
    </location>
</feature>
<evidence type="ECO:0000256" key="3">
    <source>
        <dbReference type="SAM" id="SignalP"/>
    </source>
</evidence>
<feature type="compositionally biased region" description="Pro residues" evidence="1">
    <location>
        <begin position="579"/>
        <end position="591"/>
    </location>
</feature>
<accession>A0A6A4WU59</accession>
<keyword evidence="5" id="KW-1185">Reference proteome</keyword>
<dbReference type="Proteomes" id="UP000440578">
    <property type="component" value="Unassembled WGS sequence"/>
</dbReference>
<keyword evidence="2" id="KW-0812">Transmembrane</keyword>
<organism evidence="4 5">
    <name type="scientific">Amphibalanus amphitrite</name>
    <name type="common">Striped barnacle</name>
    <name type="synonym">Balanus amphitrite</name>
    <dbReference type="NCBI Taxonomy" id="1232801"/>
    <lineage>
        <taxon>Eukaryota</taxon>
        <taxon>Metazoa</taxon>
        <taxon>Ecdysozoa</taxon>
        <taxon>Arthropoda</taxon>
        <taxon>Crustacea</taxon>
        <taxon>Multicrustacea</taxon>
        <taxon>Cirripedia</taxon>
        <taxon>Thoracica</taxon>
        <taxon>Thoracicalcarea</taxon>
        <taxon>Balanomorpha</taxon>
        <taxon>Balanoidea</taxon>
        <taxon>Balanidae</taxon>
        <taxon>Amphibalaninae</taxon>
        <taxon>Amphibalanus</taxon>
    </lineage>
</organism>
<dbReference type="EMBL" id="VIIS01000267">
    <property type="protein sequence ID" value="KAF0311066.1"/>
    <property type="molecule type" value="Genomic_DNA"/>
</dbReference>
<evidence type="ECO:0000313" key="5">
    <source>
        <dbReference type="Proteomes" id="UP000440578"/>
    </source>
</evidence>
<dbReference type="PANTHER" id="PTHR46560:SF11">
    <property type="entry name" value="GH09980P"/>
    <property type="match status" value="1"/>
</dbReference>
<evidence type="ECO:0000256" key="2">
    <source>
        <dbReference type="SAM" id="Phobius"/>
    </source>
</evidence>
<feature type="region of interest" description="Disordered" evidence="1">
    <location>
        <begin position="549"/>
        <end position="617"/>
    </location>
</feature>
<feature type="region of interest" description="Disordered" evidence="1">
    <location>
        <begin position="704"/>
        <end position="778"/>
    </location>
</feature>
<dbReference type="AlphaFoldDB" id="A0A6A4WU59"/>
<keyword evidence="2" id="KW-1133">Transmembrane helix</keyword>
<feature type="compositionally biased region" description="Pro residues" evidence="1">
    <location>
        <begin position="413"/>
        <end position="422"/>
    </location>
</feature>
<feature type="signal peptide" evidence="3">
    <location>
        <begin position="1"/>
        <end position="21"/>
    </location>
</feature>
<comment type="caution">
    <text evidence="4">The sequence shown here is derived from an EMBL/GenBank/DDBJ whole genome shotgun (WGS) entry which is preliminary data.</text>
</comment>
<keyword evidence="2" id="KW-0472">Membrane</keyword>
<name>A0A6A4WU59_AMPAM</name>
<dbReference type="PANTHER" id="PTHR46560">
    <property type="entry name" value="CYPHER, ISOFORM B"/>
    <property type="match status" value="1"/>
</dbReference>
<protein>
    <recommendedName>
        <fullName evidence="6">ZP domain-containing protein</fullName>
    </recommendedName>
</protein>
<evidence type="ECO:0000313" key="4">
    <source>
        <dbReference type="EMBL" id="KAF0311066.1"/>
    </source>
</evidence>
<feature type="chain" id="PRO_5025498165" description="ZP domain-containing protein" evidence="3">
    <location>
        <begin position="22"/>
        <end position="879"/>
    </location>
</feature>
<keyword evidence="3" id="KW-0732">Signal</keyword>
<gene>
    <name evidence="4" type="ORF">FJT64_018066</name>
</gene>
<reference evidence="4 5" key="1">
    <citation type="submission" date="2019-07" db="EMBL/GenBank/DDBJ databases">
        <title>Draft genome assembly of a fouling barnacle, Amphibalanus amphitrite (Darwin, 1854): The first reference genome for Thecostraca.</title>
        <authorList>
            <person name="Kim W."/>
        </authorList>
    </citation>
    <scope>NUCLEOTIDE SEQUENCE [LARGE SCALE GENOMIC DNA]</scope>
    <source>
        <strain evidence="4">SNU_AA5</strain>
        <tissue evidence="4">Soma without cirri and trophi</tissue>
    </source>
</reference>
<sequence length="879" mass="97761">MAPSVRLLAAAALLLCHQVAGQTEELGPNYIGEEGKPPLPETALLNGKVVELDELGDIIYLNRSSANLNCAEGKMQIDVNFKEPFNGIIYANFDRTSPCTWQGDGETSYHVELPLRGCGTKQGPARVFTNNIIMRFHPHLEWAGDEVVTIVCRYPPPIAAPPVAGLPFVAGPPETPLTPLKKIGEADIILIICAILFLALLLLGLGFGYACLKKRRISLIKNVPLETAPPSESSIYSPGSVMPIFDGLKIPRAHAVPIVDDVTSSETLPSDYPSESPSTAHSMIDDVEIIPPPSVGPPQQTLVPAGVPPAGVPNHAYLMTEELLNTTYTDKMVREEVDIHRQPNLMKKQPNPEALHAAEQQLTTMLTTADRRYSESPEPPARADVRHVQAELHTPPRTAPPPTISSEFRVYQPPLPPPPPSEPDTVASQDVIDHTELETLEMPLPPPPPPHKPVLTSQTVDDRILSTITETKVYEDIERRRRAVKEYYERKQQALPPDWDVEIRQYPPPERDFPDTASSHWDDSSVGTEVPPLPGLHAARTAFETTDHHFSSTDQTFMTSTTSRTGVDVTRSATSVAAPPLPPPPQPPSPPALERADGPEEPIRPLRREITPPRRNPPSMDVLIRVLEAPQEFDDRLSVLTDDDRETLRQLITREETFRTMLTEARVYQDFERIRQDERFARVLSAQKWDVIIRVLAPPPLEVTPSEFSETTRAPSEVTDFSDIPEPPPEPRIHRYRKTSNQLQQLPPVYEYETGPGRPPRSGPGSTRSHVTTRSSYGGDVRSMTEEMVSFHRYQPDEWSETDTAPRPLSIDPSDGGPLQGATQRTYFESHQEVDLPGGGQRRYFESHQEVSARGAPSTIGDREEVYSMAETDVDWQRR</sequence>
<evidence type="ECO:0000256" key="1">
    <source>
        <dbReference type="SAM" id="MobiDB-lite"/>
    </source>
</evidence>
<feature type="transmembrane region" description="Helical" evidence="2">
    <location>
        <begin position="188"/>
        <end position="212"/>
    </location>
</feature>